<reference evidence="1 2" key="1">
    <citation type="journal article" date="2018" name="Front. Microbiol.">
        <title>Description and Comparative Genomics of Macrococcus caseolyticus subsp. hominis subsp. nov., Macrococcus goetzii sp. nov., Macrococcus epidermidis sp. nov., and Macrococcus bohemicus sp. nov., Novel Macrococci From Human Clinical Material With Virulence Potential and Suspected Uptake of Foreign DNA by Natural Transformation.</title>
        <authorList>
            <person name="Maslanova I."/>
            <person name="Wertheimer Z."/>
            <person name="Sedlacek I."/>
            <person name="Svec P."/>
            <person name="Indrakova A."/>
            <person name="Kovarovic V."/>
            <person name="Schumann P."/>
            <person name="Sproer C."/>
            <person name="Kralova S."/>
            <person name="Sedo O."/>
            <person name="Kristofova L."/>
            <person name="Vrbovska V."/>
            <person name="Fuzik T."/>
            <person name="Petras P."/>
            <person name="Zdrahal Z."/>
            <person name="Ruzickova V."/>
            <person name="Doskar J."/>
            <person name="Pantucek R."/>
        </authorList>
    </citation>
    <scope>NUCLEOTIDE SEQUENCE [LARGE SCALE GENOMIC DNA]</scope>
    <source>
        <strain evidence="1 2">01/688</strain>
    </source>
</reference>
<evidence type="ECO:0000313" key="1">
    <source>
        <dbReference type="EMBL" id="RAK43585.1"/>
    </source>
</evidence>
<organism evidence="1 2">
    <name type="scientific">Macrococcus epidermidis</name>
    <dbReference type="NCBI Taxonomy" id="1902580"/>
    <lineage>
        <taxon>Bacteria</taxon>
        <taxon>Bacillati</taxon>
        <taxon>Bacillota</taxon>
        <taxon>Bacilli</taxon>
        <taxon>Bacillales</taxon>
        <taxon>Staphylococcaceae</taxon>
        <taxon>Macrococcus</taxon>
    </lineage>
</organism>
<dbReference type="EMBL" id="PZJH01000014">
    <property type="protein sequence ID" value="RAK43585.1"/>
    <property type="molecule type" value="Genomic_DNA"/>
</dbReference>
<dbReference type="Pfam" id="PF16993">
    <property type="entry name" value="Asp1"/>
    <property type="match status" value="1"/>
</dbReference>
<dbReference type="GO" id="GO:0015031">
    <property type="term" value="P:protein transport"/>
    <property type="evidence" value="ECO:0007669"/>
    <property type="project" value="InterPro"/>
</dbReference>
<dbReference type="AlphaFoldDB" id="A0A327ZMA5"/>
<dbReference type="RefSeq" id="WP_111717526.1">
    <property type="nucleotide sequence ID" value="NZ_PZJH01000014.1"/>
</dbReference>
<dbReference type="InterPro" id="IPR022372">
    <property type="entry name" value="Accessory_SS_Asp1"/>
</dbReference>
<comment type="caution">
    <text evidence="1">The sequence shown here is derived from an EMBL/GenBank/DDBJ whole genome shotgun (WGS) entry which is preliminary data.</text>
</comment>
<gene>
    <name evidence="1" type="primary">asp1</name>
    <name evidence="1" type="ORF">BHU61_13090</name>
</gene>
<name>A0A327ZMA5_9STAP</name>
<accession>A0A327ZMA5</accession>
<protein>
    <submittedName>
        <fullName evidence="1">Accessory Sec system protein Asp1</fullName>
    </submittedName>
</protein>
<dbReference type="Proteomes" id="UP000249808">
    <property type="component" value="Unassembled WGS sequence"/>
</dbReference>
<proteinExistence type="predicted"/>
<dbReference type="NCBIfam" id="TIGR03713">
    <property type="entry name" value="acc_sec_asp1"/>
    <property type="match status" value="1"/>
</dbReference>
<sequence>MKYKGLINVTPQPIDYQKLAWPEGTDFIYTPFIIRAITSKETYTNIYYSPMGYLMWLDFYEHNEMTKRCIFDDRGILSAIIECNNEGSPILFKILNYLGDVVLTENLLTYKVTVSETYYKDFKQKNYDTMVELIKEKFAAYISRLDETAHYIVGADVRHNNLINNLIRNEKLTYSVFTKRNKSLNNDLLTTIQEAEHCIVDTEDNEDKLKSEEMNEVLRITPFSTLVLPNLSSQLYESYVGINIDGLDEDIIVTILNSVFEFIKENERIKVILISRSHENNRSYLSDMIHDINQYFIEQEDDIDLLDEKEKNKLEVIKLLVCPFENDVIKAIAKLRILVDLNVEPDLFLQICSISAGIPQINVRKTDYVEVGVNGLIVRNNEEMIKGIAHYLLVLKHWNKSLSYSMKLSQKYSSINIINELEQFIEGGFDEKTF</sequence>
<keyword evidence="2" id="KW-1185">Reference proteome</keyword>
<evidence type="ECO:0000313" key="2">
    <source>
        <dbReference type="Proteomes" id="UP000249808"/>
    </source>
</evidence>